<evidence type="ECO:0000256" key="9">
    <source>
        <dbReference type="ARBA" id="ARBA00022723"/>
    </source>
</evidence>
<evidence type="ECO:0000256" key="7">
    <source>
        <dbReference type="ARBA" id="ARBA00022643"/>
    </source>
</evidence>
<dbReference type="SMART" id="SM00928">
    <property type="entry name" value="NADH_4Fe-4S"/>
    <property type="match status" value="1"/>
</dbReference>
<evidence type="ECO:0000256" key="3">
    <source>
        <dbReference type="ARBA" id="ARBA00007523"/>
    </source>
</evidence>
<feature type="domain" description="NADH-ubiquinone oxidoreductase 51kDa subunit iron-sulphur binding" evidence="16">
    <location>
        <begin position="334"/>
        <end position="379"/>
    </location>
</feature>
<dbReference type="Pfam" id="PF10589">
    <property type="entry name" value="NADH_4Fe-4S"/>
    <property type="match status" value="1"/>
</dbReference>
<dbReference type="PANTHER" id="PTHR43578">
    <property type="entry name" value="NADH-QUINONE OXIDOREDUCTASE SUBUNIT F"/>
    <property type="match status" value="1"/>
</dbReference>
<dbReference type="NCBIfam" id="NF010120">
    <property type="entry name" value="PRK13596.1"/>
    <property type="match status" value="1"/>
</dbReference>
<dbReference type="InterPro" id="IPR019554">
    <property type="entry name" value="Soluble_ligand-bd"/>
</dbReference>
<dbReference type="Gene3D" id="3.10.20.600">
    <property type="match status" value="1"/>
</dbReference>
<dbReference type="GO" id="GO:0051287">
    <property type="term" value="F:NAD binding"/>
    <property type="evidence" value="ECO:0007669"/>
    <property type="project" value="UniProtKB-UniRule"/>
</dbReference>
<dbReference type="PANTHER" id="PTHR43578:SF3">
    <property type="entry name" value="NADH-QUINONE OXIDOREDUCTASE SUBUNIT F"/>
    <property type="match status" value="1"/>
</dbReference>
<evidence type="ECO:0000256" key="4">
    <source>
        <dbReference type="ARBA" id="ARBA00019901"/>
    </source>
</evidence>
<dbReference type="SUPFAM" id="SSF140490">
    <property type="entry name" value="Nqo1C-terminal domain-like"/>
    <property type="match status" value="1"/>
</dbReference>
<dbReference type="InterPro" id="IPR019575">
    <property type="entry name" value="Nuop51_4Fe4S-bd"/>
</dbReference>
<dbReference type="KEGG" id="kcm:ABWK59_19890"/>
<dbReference type="Gene3D" id="6.10.250.1450">
    <property type="match status" value="1"/>
</dbReference>
<evidence type="ECO:0000256" key="14">
    <source>
        <dbReference type="ARBA" id="ARBA00047712"/>
    </source>
</evidence>
<keyword evidence="13 15" id="KW-0520">NAD</keyword>
<dbReference type="FunFam" id="1.20.1440.230:FF:000001">
    <property type="entry name" value="Mitochondrial NADH dehydrogenase flavoprotein 1"/>
    <property type="match status" value="1"/>
</dbReference>
<dbReference type="PROSITE" id="PS00644">
    <property type="entry name" value="COMPLEX1_51K_1"/>
    <property type="match status" value="1"/>
</dbReference>
<evidence type="ECO:0000256" key="6">
    <source>
        <dbReference type="ARBA" id="ARBA00022630"/>
    </source>
</evidence>
<dbReference type="InterPro" id="IPR001949">
    <property type="entry name" value="NADH-UbQ_OxRdtase_51kDa_CS"/>
</dbReference>
<evidence type="ECO:0000313" key="17">
    <source>
        <dbReference type="EMBL" id="XCM81013.1"/>
    </source>
</evidence>
<dbReference type="InterPro" id="IPR037225">
    <property type="entry name" value="Nuo51_FMN-bd_sf"/>
</dbReference>
<dbReference type="FunFam" id="3.40.50.11540:FF:000001">
    <property type="entry name" value="NADH dehydrogenase [ubiquinone] flavoprotein 1, mitochondrial"/>
    <property type="match status" value="1"/>
</dbReference>
<sequence length="452" mass="48983">MTSAEPAEKLLAPVLSASWDDDRPWTLGTYLRHDGYRGLRTALGMPPDEVIALVKDAGLRGRGGAGFPTGMKWQFIPQNDGKPHYLVVNADESEPGTCKDIPLLFANPHALIEGMVIASHAIRCDHAFIYLRGEVVPVLRRLHAAVEEAYRAGYLGRDILGSGVNLDITVHAGAGAYICGEETALLDSLEGRRGQPRLRPPFPAIAGLYACPTVVNNVESIASVPPILTRGKEWFKALGTEKSPGFTLYSLSGHVTNPGQYEAPLGITLRQLLDISGGIRAGHRLKFWTPGGSSTPMFTEEHLDVPLDYEGVGAAGSMLGTKALQVFDETTCVVRAVTRWTEFYAHESCGKCTPCREGTYWLVQLLQRIEAGQGVDGDLEKLLDIADNINGKSFCALGDGAASPIVSSLQYFRAEYEQHIQERRCPLDPAASTVWADQPGAHPSATEREVHA</sequence>
<evidence type="ECO:0000256" key="15">
    <source>
        <dbReference type="RuleBase" id="RU364066"/>
    </source>
</evidence>
<dbReference type="SUPFAM" id="SSF142984">
    <property type="entry name" value="Nqo1 middle domain-like"/>
    <property type="match status" value="1"/>
</dbReference>
<keyword evidence="9 15" id="KW-0479">Metal-binding</keyword>
<organism evidence="17">
    <name type="scientific">Kitasatospora camelliae</name>
    <dbReference type="NCBI Taxonomy" id="3156397"/>
    <lineage>
        <taxon>Bacteria</taxon>
        <taxon>Bacillati</taxon>
        <taxon>Actinomycetota</taxon>
        <taxon>Actinomycetes</taxon>
        <taxon>Kitasatosporales</taxon>
        <taxon>Streptomycetaceae</taxon>
        <taxon>Kitasatospora</taxon>
    </lineage>
</organism>
<name>A0AAU8JXA3_9ACTN</name>
<dbReference type="Pfam" id="PF10531">
    <property type="entry name" value="SLBB"/>
    <property type="match status" value="1"/>
</dbReference>
<dbReference type="GO" id="GO:0010181">
    <property type="term" value="F:FMN binding"/>
    <property type="evidence" value="ECO:0007669"/>
    <property type="project" value="InterPro"/>
</dbReference>
<dbReference type="AlphaFoldDB" id="A0AAU8JXA3"/>
<dbReference type="FunFam" id="3.10.20.600:FF:000003">
    <property type="entry name" value="NADH-quinone oxidoreductase subunit F"/>
    <property type="match status" value="1"/>
</dbReference>
<dbReference type="EMBL" id="CP159872">
    <property type="protein sequence ID" value="XCM81013.1"/>
    <property type="molecule type" value="Genomic_DNA"/>
</dbReference>
<evidence type="ECO:0000256" key="13">
    <source>
        <dbReference type="ARBA" id="ARBA00023027"/>
    </source>
</evidence>
<comment type="function">
    <text evidence="15">NDH-1 shuttles electrons from NADH, via FMN and iron-sulfur (Fe-S) centers, to quinones in the respiratory chain.</text>
</comment>
<keyword evidence="11 15" id="KW-0408">Iron</keyword>
<dbReference type="Gene3D" id="3.40.50.11540">
    <property type="entry name" value="NADH-ubiquinone oxidoreductase 51kDa subunit"/>
    <property type="match status" value="1"/>
</dbReference>
<keyword evidence="8 15" id="KW-0874">Quinone</keyword>
<evidence type="ECO:0000256" key="8">
    <source>
        <dbReference type="ARBA" id="ARBA00022719"/>
    </source>
</evidence>
<comment type="catalytic activity">
    <reaction evidence="14 15">
        <text>a quinone + NADH + 5 H(+)(in) = a quinol + NAD(+) + 4 H(+)(out)</text>
        <dbReference type="Rhea" id="RHEA:57888"/>
        <dbReference type="ChEBI" id="CHEBI:15378"/>
        <dbReference type="ChEBI" id="CHEBI:24646"/>
        <dbReference type="ChEBI" id="CHEBI:57540"/>
        <dbReference type="ChEBI" id="CHEBI:57945"/>
        <dbReference type="ChEBI" id="CHEBI:132124"/>
    </reaction>
</comment>
<dbReference type="NCBIfam" id="TIGR01959">
    <property type="entry name" value="nuoF_fam"/>
    <property type="match status" value="1"/>
</dbReference>
<evidence type="ECO:0000256" key="1">
    <source>
        <dbReference type="ARBA" id="ARBA00001917"/>
    </source>
</evidence>
<comment type="cofactor">
    <cofactor evidence="1 15">
        <name>FMN</name>
        <dbReference type="ChEBI" id="CHEBI:58210"/>
    </cofactor>
</comment>
<dbReference type="Gene3D" id="1.20.1440.230">
    <property type="entry name" value="NADH-ubiquinone oxidoreductase 51kDa subunit, iron-sulphur binding domain"/>
    <property type="match status" value="1"/>
</dbReference>
<dbReference type="GO" id="GO:0048038">
    <property type="term" value="F:quinone binding"/>
    <property type="evidence" value="ECO:0007669"/>
    <property type="project" value="UniProtKB-KW"/>
</dbReference>
<keyword evidence="5 15" id="KW-0004">4Fe-4S</keyword>
<comment type="similarity">
    <text evidence="3 15">Belongs to the complex I 51 kDa subunit family.</text>
</comment>
<dbReference type="GO" id="GO:0046872">
    <property type="term" value="F:metal ion binding"/>
    <property type="evidence" value="ECO:0007669"/>
    <property type="project" value="UniProtKB-KW"/>
</dbReference>
<dbReference type="GO" id="GO:0016491">
    <property type="term" value="F:oxidoreductase activity"/>
    <property type="evidence" value="ECO:0007669"/>
    <property type="project" value="UniProtKB-KW"/>
</dbReference>
<protein>
    <recommendedName>
        <fullName evidence="4 15">NADH-quinone oxidoreductase subunit F</fullName>
        <ecNumber evidence="15">7.1.1.-</ecNumber>
    </recommendedName>
</protein>
<dbReference type="GO" id="GO:0008137">
    <property type="term" value="F:NADH dehydrogenase (ubiquinone) activity"/>
    <property type="evidence" value="ECO:0007669"/>
    <property type="project" value="InterPro"/>
</dbReference>
<reference evidence="17" key="1">
    <citation type="submission" date="2024-06" db="EMBL/GenBank/DDBJ databases">
        <title>The genome sequences of Kitasatospora sp. strain HUAS MG31.</title>
        <authorList>
            <person name="Mo P."/>
        </authorList>
    </citation>
    <scope>NUCLEOTIDE SEQUENCE</scope>
    <source>
        <strain evidence="17">HUAS MG31</strain>
    </source>
</reference>
<evidence type="ECO:0000259" key="16">
    <source>
        <dbReference type="SMART" id="SM00928"/>
    </source>
</evidence>
<proteinExistence type="inferred from homology"/>
<accession>A0AAU8JXA3</accession>
<dbReference type="EC" id="7.1.1.-" evidence="15"/>
<keyword evidence="6 15" id="KW-0285">Flavoprotein</keyword>
<evidence type="ECO:0000256" key="10">
    <source>
        <dbReference type="ARBA" id="ARBA00022967"/>
    </source>
</evidence>
<gene>
    <name evidence="17" type="primary">nuoF</name>
    <name evidence="17" type="ORF">ABWK59_19890</name>
</gene>
<dbReference type="SUPFAM" id="SSF142019">
    <property type="entry name" value="Nqo1 FMN-binding domain-like"/>
    <property type="match status" value="1"/>
</dbReference>
<comment type="cofactor">
    <cofactor evidence="2 15">
        <name>[4Fe-4S] cluster</name>
        <dbReference type="ChEBI" id="CHEBI:49883"/>
    </cofactor>
</comment>
<dbReference type="InterPro" id="IPR037207">
    <property type="entry name" value="Nuop51_4Fe4S-bd_sf"/>
</dbReference>
<keyword evidence="7 15" id="KW-0288">FMN</keyword>
<keyword evidence="17" id="KW-0560">Oxidoreductase</keyword>
<dbReference type="Pfam" id="PF01512">
    <property type="entry name" value="Complex1_51K"/>
    <property type="match status" value="1"/>
</dbReference>
<evidence type="ECO:0000256" key="2">
    <source>
        <dbReference type="ARBA" id="ARBA00001966"/>
    </source>
</evidence>
<keyword evidence="12 15" id="KW-0411">Iron-sulfur</keyword>
<dbReference type="InterPro" id="IPR011538">
    <property type="entry name" value="Nuo51_FMN-bd"/>
</dbReference>
<evidence type="ECO:0000256" key="11">
    <source>
        <dbReference type="ARBA" id="ARBA00023004"/>
    </source>
</evidence>
<dbReference type="RefSeq" id="WP_354641949.1">
    <property type="nucleotide sequence ID" value="NZ_CP159872.1"/>
</dbReference>
<dbReference type="GO" id="GO:0051539">
    <property type="term" value="F:4 iron, 4 sulfur cluster binding"/>
    <property type="evidence" value="ECO:0007669"/>
    <property type="project" value="UniProtKB-UniRule"/>
</dbReference>
<keyword evidence="10" id="KW-1278">Translocase</keyword>
<dbReference type="PROSITE" id="PS00645">
    <property type="entry name" value="COMPLEX1_51K_2"/>
    <property type="match status" value="1"/>
</dbReference>
<evidence type="ECO:0000256" key="5">
    <source>
        <dbReference type="ARBA" id="ARBA00022485"/>
    </source>
</evidence>
<evidence type="ECO:0000256" key="12">
    <source>
        <dbReference type="ARBA" id="ARBA00023014"/>
    </source>
</evidence>
<dbReference type="InterPro" id="IPR011537">
    <property type="entry name" value="NADH-UbQ_OxRdtase_suF"/>
</dbReference>